<keyword evidence="3" id="KW-1185">Reference proteome</keyword>
<accession>A0ABT1MVD0</accession>
<name>A0ABT1MVD0_9RHOB</name>
<gene>
    <name evidence="2" type="ORF">MLD63_17760</name>
</gene>
<dbReference type="Proteomes" id="UP001203945">
    <property type="component" value="Unassembled WGS sequence"/>
</dbReference>
<protein>
    <submittedName>
        <fullName evidence="2">Uncharacterized protein</fullName>
    </submittedName>
</protein>
<proteinExistence type="predicted"/>
<reference evidence="2 3" key="1">
    <citation type="submission" date="2022-03" db="EMBL/GenBank/DDBJ databases">
        <authorList>
            <person name="He Y."/>
        </authorList>
    </citation>
    <scope>NUCLEOTIDE SEQUENCE [LARGE SCALE GENOMIC DNA]</scope>
    <source>
        <strain evidence="2 3">TK19116</strain>
    </source>
</reference>
<evidence type="ECO:0000313" key="2">
    <source>
        <dbReference type="EMBL" id="MCQ0972260.1"/>
    </source>
</evidence>
<evidence type="ECO:0000256" key="1">
    <source>
        <dbReference type="SAM" id="MobiDB-lite"/>
    </source>
</evidence>
<comment type="caution">
    <text evidence="2">The sequence shown here is derived from an EMBL/GenBank/DDBJ whole genome shotgun (WGS) entry which is preliminary data.</text>
</comment>
<organism evidence="2 3">
    <name type="scientific">Paracoccus albicereus</name>
    <dbReference type="NCBI Taxonomy" id="2922394"/>
    <lineage>
        <taxon>Bacteria</taxon>
        <taxon>Pseudomonadati</taxon>
        <taxon>Pseudomonadota</taxon>
        <taxon>Alphaproteobacteria</taxon>
        <taxon>Rhodobacterales</taxon>
        <taxon>Paracoccaceae</taxon>
        <taxon>Paracoccus</taxon>
    </lineage>
</organism>
<sequence>MNEEEFEGRLLAHRRMMQLIITALADTPSGERLQSRLRERSTFRDGQEDPGAVEAAGAGIELALADEFRLTVDGIVGFPPNEPSVRSAGPESMQDPPLDWDSVDEASDESFPASDSPSHG</sequence>
<dbReference type="EMBL" id="JAKZEU010000014">
    <property type="protein sequence ID" value="MCQ0972260.1"/>
    <property type="molecule type" value="Genomic_DNA"/>
</dbReference>
<dbReference type="RefSeq" id="WP_255331238.1">
    <property type="nucleotide sequence ID" value="NZ_JAKZEU010000014.1"/>
</dbReference>
<evidence type="ECO:0000313" key="3">
    <source>
        <dbReference type="Proteomes" id="UP001203945"/>
    </source>
</evidence>
<feature type="region of interest" description="Disordered" evidence="1">
    <location>
        <begin position="77"/>
        <end position="120"/>
    </location>
</feature>